<name>A0A4P9Y6C5_9FUNG</name>
<dbReference type="Gene3D" id="3.30.30.30">
    <property type="match status" value="1"/>
</dbReference>
<dbReference type="InterPro" id="IPR043129">
    <property type="entry name" value="ATPase_NBD"/>
</dbReference>
<dbReference type="Proteomes" id="UP000267251">
    <property type="component" value="Unassembled WGS sequence"/>
</dbReference>
<dbReference type="Gene3D" id="3.90.640.10">
    <property type="entry name" value="Actin, Chain A, domain 4"/>
    <property type="match status" value="1"/>
</dbReference>
<dbReference type="Pfam" id="PF00012">
    <property type="entry name" value="HSP70"/>
    <property type="match status" value="1"/>
</dbReference>
<feature type="compositionally biased region" description="Gly residues" evidence="5">
    <location>
        <begin position="615"/>
        <end position="645"/>
    </location>
</feature>
<proteinExistence type="inferred from homology"/>
<dbReference type="NCBIfam" id="NF001413">
    <property type="entry name" value="PRK00290.1"/>
    <property type="match status" value="1"/>
</dbReference>
<evidence type="ECO:0000256" key="1">
    <source>
        <dbReference type="ARBA" id="ARBA00007381"/>
    </source>
</evidence>
<dbReference type="InterPro" id="IPR029047">
    <property type="entry name" value="HSP70_peptide-bd_sf"/>
</dbReference>
<dbReference type="InterPro" id="IPR029048">
    <property type="entry name" value="HSP70_C_sf"/>
</dbReference>
<accession>A0A4P9Y6C5</accession>
<dbReference type="PROSITE" id="PS01036">
    <property type="entry name" value="HSP70_3"/>
    <property type="match status" value="1"/>
</dbReference>
<dbReference type="PROSITE" id="PS00297">
    <property type="entry name" value="HSP70_1"/>
    <property type="match status" value="1"/>
</dbReference>
<dbReference type="Gene3D" id="1.20.1270.10">
    <property type="match status" value="1"/>
</dbReference>
<dbReference type="FunFam" id="3.30.420.40:FF:000026">
    <property type="entry name" value="Heat shock protein 70"/>
    <property type="match status" value="1"/>
</dbReference>
<dbReference type="SUPFAM" id="SSF100934">
    <property type="entry name" value="Heat shock protein 70kD (HSP70), C-terminal subdomain"/>
    <property type="match status" value="1"/>
</dbReference>
<protein>
    <submittedName>
        <fullName evidence="6">70 kDa heat shock protein 3</fullName>
    </submittedName>
</protein>
<dbReference type="PANTHER" id="PTHR19375">
    <property type="entry name" value="HEAT SHOCK PROTEIN 70KDA"/>
    <property type="match status" value="1"/>
</dbReference>
<evidence type="ECO:0000256" key="5">
    <source>
        <dbReference type="SAM" id="MobiDB-lite"/>
    </source>
</evidence>
<dbReference type="FunFam" id="3.90.640.10:FF:000002">
    <property type="entry name" value="Heat shock 70 kDa"/>
    <property type="match status" value="1"/>
</dbReference>
<evidence type="ECO:0000313" key="6">
    <source>
        <dbReference type="EMBL" id="RKP13390.1"/>
    </source>
</evidence>
<dbReference type="SUPFAM" id="SSF53067">
    <property type="entry name" value="Actin-like ATPase domain"/>
    <property type="match status" value="2"/>
</dbReference>
<evidence type="ECO:0000256" key="4">
    <source>
        <dbReference type="RuleBase" id="RU003322"/>
    </source>
</evidence>
<feature type="region of interest" description="Disordered" evidence="5">
    <location>
        <begin position="615"/>
        <end position="654"/>
    </location>
</feature>
<keyword evidence="7" id="KW-1185">Reference proteome</keyword>
<dbReference type="OrthoDB" id="2401965at2759"/>
<dbReference type="EMBL" id="KZ988034">
    <property type="protein sequence ID" value="RKP13390.1"/>
    <property type="molecule type" value="Genomic_DNA"/>
</dbReference>
<dbReference type="FunFam" id="3.30.420.40:FF:000028">
    <property type="entry name" value="heat shock 70 kDa protein-like"/>
    <property type="match status" value="1"/>
</dbReference>
<evidence type="ECO:0000313" key="7">
    <source>
        <dbReference type="Proteomes" id="UP000267251"/>
    </source>
</evidence>
<dbReference type="Gene3D" id="2.60.34.10">
    <property type="entry name" value="Substrate Binding Domain Of DNAk, Chain A, domain 1"/>
    <property type="match status" value="1"/>
</dbReference>
<dbReference type="CDD" id="cd10233">
    <property type="entry name" value="ASKHA_NBD_HSP70_HSPA1"/>
    <property type="match status" value="1"/>
</dbReference>
<comment type="similarity">
    <text evidence="1 4">Belongs to the heat shock protein 70 family.</text>
</comment>
<dbReference type="SUPFAM" id="SSF100920">
    <property type="entry name" value="Heat shock protein 70kD (HSP70), peptide-binding domain"/>
    <property type="match status" value="1"/>
</dbReference>
<evidence type="ECO:0000256" key="2">
    <source>
        <dbReference type="ARBA" id="ARBA00022741"/>
    </source>
</evidence>
<gene>
    <name evidence="6" type="ORF">BJ684DRAFT_20118</name>
</gene>
<dbReference type="Gene3D" id="3.30.420.40">
    <property type="match status" value="2"/>
</dbReference>
<keyword evidence="3 4" id="KW-0067">ATP-binding</keyword>
<dbReference type="PROSITE" id="PS00329">
    <property type="entry name" value="HSP70_2"/>
    <property type="match status" value="1"/>
</dbReference>
<dbReference type="InterPro" id="IPR013126">
    <property type="entry name" value="Hsp_70_fam"/>
</dbReference>
<dbReference type="GO" id="GO:0140662">
    <property type="term" value="F:ATP-dependent protein folding chaperone"/>
    <property type="evidence" value="ECO:0007669"/>
    <property type="project" value="InterPro"/>
</dbReference>
<dbReference type="FunFam" id="3.30.420.40:FF:000172">
    <property type="entry name" value="Heat shock 70 kDa protein"/>
    <property type="match status" value="2"/>
</dbReference>
<dbReference type="PRINTS" id="PR00301">
    <property type="entry name" value="HEATSHOCK70"/>
</dbReference>
<keyword evidence="6" id="KW-0346">Stress response</keyword>
<evidence type="ECO:0000256" key="3">
    <source>
        <dbReference type="ARBA" id="ARBA00022840"/>
    </source>
</evidence>
<sequence length="654" mass="70959">MSEGKAVGIDLGTTYSCVGVWQNDRVEIIANDQGNRTTPSYVAFSDTERLIGDAAKNQVAMNPHNTVFDAKRLIGRRFADDEVQSDMKHWPFKVIDKESKPIIQVEYKGETKTFTPEEISSMVLLKMRETAEAFLGGKVSNAVVTVPAYFNDSQRQATKDAGMIAGLNVLRIINEPTAAAIAYGLDKKGETGEKNVLIFDLGGGTFDVSLLTIEEGIFEVKSTAGDTHLGGEDFDNRLVNHFTQEFKRKFKKDITGNARSLRRLRTACERAKRTLSASAQTSIEIDSLFEGTDFYTSLTRARFEELCQDLFRSTMDPVEKVLRDAKMDKGGVDEIVLVGGSTRIPKIQKLVSDYFNGKEPNKSINPDEAVAYGAAVQAAILSGDTSEKTQDLLLLDVAPLSLGIETAGGVMTPLIKRNTTVPTKKSETFSTYADNQPGVLIQVFEGERARTKDNNILGKFELSGIPPAPRGVPQIEVVFDIDANGILNVSASDKSTGKTNKITITNDKGRLSKEDIERMVSEAEKYKAEDEAAAERIAAKNGLESYAYNLRNSLQDEKVSGKLEADDKAKLDTAITEAIKWLDDNQEGDKEEYESRQKELEELANPIMMKMYGDGAGGMPGGMPGGAPPGAGGAAPGGAPGGGDESGPTIEEVD</sequence>
<organism evidence="6 7">
    <name type="scientific">Piptocephalis cylindrospora</name>
    <dbReference type="NCBI Taxonomy" id="1907219"/>
    <lineage>
        <taxon>Eukaryota</taxon>
        <taxon>Fungi</taxon>
        <taxon>Fungi incertae sedis</taxon>
        <taxon>Zoopagomycota</taxon>
        <taxon>Zoopagomycotina</taxon>
        <taxon>Zoopagomycetes</taxon>
        <taxon>Zoopagales</taxon>
        <taxon>Piptocephalidaceae</taxon>
        <taxon>Piptocephalis</taxon>
    </lineage>
</organism>
<dbReference type="FunFam" id="2.60.34.10:FF:000002">
    <property type="entry name" value="Heat shock 70 kDa"/>
    <property type="match status" value="1"/>
</dbReference>
<keyword evidence="2 4" id="KW-0547">Nucleotide-binding</keyword>
<dbReference type="FunFam" id="1.20.1270.10:FF:000021">
    <property type="entry name" value="Heat shock protein 70"/>
    <property type="match status" value="1"/>
</dbReference>
<reference evidence="7" key="1">
    <citation type="journal article" date="2018" name="Nat. Microbiol.">
        <title>Leveraging single-cell genomics to expand the fungal tree of life.</title>
        <authorList>
            <person name="Ahrendt S.R."/>
            <person name="Quandt C.A."/>
            <person name="Ciobanu D."/>
            <person name="Clum A."/>
            <person name="Salamov A."/>
            <person name="Andreopoulos B."/>
            <person name="Cheng J.F."/>
            <person name="Woyke T."/>
            <person name="Pelin A."/>
            <person name="Henrissat B."/>
            <person name="Reynolds N.K."/>
            <person name="Benny G.L."/>
            <person name="Smith M.E."/>
            <person name="James T.Y."/>
            <person name="Grigoriev I.V."/>
        </authorList>
    </citation>
    <scope>NUCLEOTIDE SEQUENCE [LARGE SCALE GENOMIC DNA]</scope>
</reference>
<dbReference type="FunFam" id="3.30.30.30:FF:000001">
    <property type="entry name" value="heat shock 70 kDa protein-like"/>
    <property type="match status" value="1"/>
</dbReference>
<dbReference type="GO" id="GO:0005524">
    <property type="term" value="F:ATP binding"/>
    <property type="evidence" value="ECO:0007669"/>
    <property type="project" value="UniProtKB-KW"/>
</dbReference>
<dbReference type="AlphaFoldDB" id="A0A4P9Y6C5"/>
<dbReference type="InterPro" id="IPR018181">
    <property type="entry name" value="Heat_shock_70_CS"/>
</dbReference>